<dbReference type="PANTHER" id="PTHR11098">
    <property type="entry name" value="NICOTINATE PHOSPHORIBOSYLTRANSFERASE"/>
    <property type="match status" value="1"/>
</dbReference>
<dbReference type="NCBIfam" id="NF006698">
    <property type="entry name" value="PRK09243.1-5"/>
    <property type="match status" value="1"/>
</dbReference>
<dbReference type="Gene3D" id="3.20.140.10">
    <property type="entry name" value="nicotinate phosphoribosyltransferase"/>
    <property type="match status" value="1"/>
</dbReference>
<protein>
    <recommendedName>
        <fullName evidence="3 9">Nicotinate phosphoribosyltransferase</fullName>
        <ecNumber evidence="3 9">6.3.4.21</ecNumber>
    </recommendedName>
</protein>
<organism evidence="11 12">
    <name type="scientific">Pseudoclavibacter caeni</name>
    <dbReference type="NCBI Taxonomy" id="908846"/>
    <lineage>
        <taxon>Bacteria</taxon>
        <taxon>Bacillati</taxon>
        <taxon>Actinomycetota</taxon>
        <taxon>Actinomycetes</taxon>
        <taxon>Micrococcales</taxon>
        <taxon>Microbacteriaceae</taxon>
        <taxon>Pseudoclavibacter</taxon>
    </lineage>
</organism>
<feature type="domain" description="Nicotinate phosphoribosyltransferase N-terminal" evidence="10">
    <location>
        <begin position="17"/>
        <end position="139"/>
    </location>
</feature>
<evidence type="ECO:0000256" key="4">
    <source>
        <dbReference type="ARBA" id="ARBA00022553"/>
    </source>
</evidence>
<evidence type="ECO:0000256" key="5">
    <source>
        <dbReference type="ARBA" id="ARBA00022598"/>
    </source>
</evidence>
<evidence type="ECO:0000313" key="11">
    <source>
        <dbReference type="EMBL" id="KAB1631974.1"/>
    </source>
</evidence>
<gene>
    <name evidence="11" type="ORF">F8O02_06560</name>
</gene>
<dbReference type="InterPro" id="IPR007229">
    <property type="entry name" value="Nic_PRibTrfase-Fam"/>
</dbReference>
<dbReference type="InterPro" id="IPR013785">
    <property type="entry name" value="Aldolase_TIM"/>
</dbReference>
<dbReference type="CDD" id="cd01570">
    <property type="entry name" value="NAPRTase_A"/>
    <property type="match status" value="1"/>
</dbReference>
<evidence type="ECO:0000256" key="7">
    <source>
        <dbReference type="ARBA" id="ARBA00022679"/>
    </source>
</evidence>
<dbReference type="SUPFAM" id="SSF54675">
    <property type="entry name" value="Nicotinate/Quinolinate PRTase N-terminal domain-like"/>
    <property type="match status" value="1"/>
</dbReference>
<keyword evidence="12" id="KW-1185">Reference proteome</keyword>
<dbReference type="InterPro" id="IPR036068">
    <property type="entry name" value="Nicotinate_pribotase-like_C"/>
</dbReference>
<comment type="PTM">
    <text evidence="9">Transiently phosphorylated on a His residue during the reaction cycle. Phosphorylation strongly increases the affinity for substrates and increases the rate of nicotinate D-ribonucleotide production. Dephosphorylation regenerates the low-affinity form of the enzyme, leading to product release.</text>
</comment>
<dbReference type="OrthoDB" id="9770610at2"/>
<keyword evidence="5 9" id="KW-0436">Ligase</keyword>
<comment type="pathway">
    <text evidence="1 9">Cofactor biosynthesis; NAD(+) biosynthesis; nicotinate D-ribonucleotide from nicotinate: step 1/1.</text>
</comment>
<dbReference type="Gene3D" id="3.20.20.70">
    <property type="entry name" value="Aldolase class I"/>
    <property type="match status" value="1"/>
</dbReference>
<dbReference type="RefSeq" id="WP_158036443.1">
    <property type="nucleotide sequence ID" value="NZ_BAAAZV010000020.1"/>
</dbReference>
<dbReference type="GO" id="GO:0004516">
    <property type="term" value="F:nicotinate phosphoribosyltransferase activity"/>
    <property type="evidence" value="ECO:0007669"/>
    <property type="project" value="UniProtKB-UniRule"/>
</dbReference>
<dbReference type="Pfam" id="PF17767">
    <property type="entry name" value="NAPRTase_N"/>
    <property type="match status" value="1"/>
</dbReference>
<dbReference type="EMBL" id="WBKA01000004">
    <property type="protein sequence ID" value="KAB1631974.1"/>
    <property type="molecule type" value="Genomic_DNA"/>
</dbReference>
<evidence type="ECO:0000256" key="8">
    <source>
        <dbReference type="ARBA" id="ARBA00048668"/>
    </source>
</evidence>
<dbReference type="SUPFAM" id="SSF51690">
    <property type="entry name" value="Nicotinate/Quinolinate PRTase C-terminal domain-like"/>
    <property type="match status" value="1"/>
</dbReference>
<evidence type="ECO:0000259" key="10">
    <source>
        <dbReference type="Pfam" id="PF17767"/>
    </source>
</evidence>
<evidence type="ECO:0000256" key="3">
    <source>
        <dbReference type="ARBA" id="ARBA00013236"/>
    </source>
</evidence>
<dbReference type="PIRSF" id="PIRSF000484">
    <property type="entry name" value="NAPRT"/>
    <property type="match status" value="1"/>
</dbReference>
<dbReference type="AlphaFoldDB" id="A0A7C8FK99"/>
<dbReference type="InterPro" id="IPR040727">
    <property type="entry name" value="NAPRTase_N"/>
</dbReference>
<keyword evidence="11" id="KW-0328">Glycosyltransferase</keyword>
<comment type="caution">
    <text evidence="11">The sequence shown here is derived from an EMBL/GenBank/DDBJ whole genome shotgun (WGS) entry which is preliminary data.</text>
</comment>
<evidence type="ECO:0000256" key="6">
    <source>
        <dbReference type="ARBA" id="ARBA00022642"/>
    </source>
</evidence>
<dbReference type="GO" id="GO:0034355">
    <property type="term" value="P:NAD+ biosynthetic process via the salvage pathway"/>
    <property type="evidence" value="ECO:0007669"/>
    <property type="project" value="TreeGrafter"/>
</dbReference>
<evidence type="ECO:0000313" key="12">
    <source>
        <dbReference type="Proteomes" id="UP000481339"/>
    </source>
</evidence>
<dbReference type="GO" id="GO:0005829">
    <property type="term" value="C:cytosol"/>
    <property type="evidence" value="ECO:0007669"/>
    <property type="project" value="TreeGrafter"/>
</dbReference>
<keyword evidence="6 9" id="KW-0662">Pyridine nucleotide biosynthesis</keyword>
<dbReference type="PANTHER" id="PTHR11098:SF8">
    <property type="entry name" value="NICOTINATE PHOSPHORIBOSYLTRANSFERASE PNCB1"/>
    <property type="match status" value="1"/>
</dbReference>
<evidence type="ECO:0000256" key="2">
    <source>
        <dbReference type="ARBA" id="ARBA00010897"/>
    </source>
</evidence>
<evidence type="ECO:0000256" key="9">
    <source>
        <dbReference type="RuleBase" id="RU365100"/>
    </source>
</evidence>
<dbReference type="GO" id="GO:0016757">
    <property type="term" value="F:glycosyltransferase activity"/>
    <property type="evidence" value="ECO:0007669"/>
    <property type="project" value="UniProtKB-KW"/>
</dbReference>
<evidence type="ECO:0000256" key="1">
    <source>
        <dbReference type="ARBA" id="ARBA00004952"/>
    </source>
</evidence>
<dbReference type="Proteomes" id="UP000481339">
    <property type="component" value="Unassembled WGS sequence"/>
</dbReference>
<accession>A0A7C8FK99</accession>
<dbReference type="NCBIfam" id="TIGR01513">
    <property type="entry name" value="NAPRTase_put"/>
    <property type="match status" value="1"/>
</dbReference>
<name>A0A7C8FK99_9MICO</name>
<dbReference type="InterPro" id="IPR006405">
    <property type="entry name" value="Nic_PRibTrfase_pncB"/>
</dbReference>
<comment type="catalytic activity">
    <reaction evidence="8 9">
        <text>5-phospho-alpha-D-ribose 1-diphosphate + nicotinate + ATP + H2O = nicotinate beta-D-ribonucleotide + ADP + phosphate + diphosphate</text>
        <dbReference type="Rhea" id="RHEA:36163"/>
        <dbReference type="ChEBI" id="CHEBI:15377"/>
        <dbReference type="ChEBI" id="CHEBI:30616"/>
        <dbReference type="ChEBI" id="CHEBI:32544"/>
        <dbReference type="ChEBI" id="CHEBI:33019"/>
        <dbReference type="ChEBI" id="CHEBI:43474"/>
        <dbReference type="ChEBI" id="CHEBI:57502"/>
        <dbReference type="ChEBI" id="CHEBI:58017"/>
        <dbReference type="ChEBI" id="CHEBI:456216"/>
        <dbReference type="EC" id="6.3.4.21"/>
    </reaction>
</comment>
<dbReference type="EC" id="6.3.4.21" evidence="3 9"/>
<dbReference type="UniPathway" id="UPA00253">
    <property type="reaction ID" value="UER00457"/>
</dbReference>
<proteinExistence type="inferred from homology"/>
<keyword evidence="4" id="KW-0597">Phosphoprotein</keyword>
<comment type="function">
    <text evidence="9">Catalyzes the first step in the biosynthesis of NAD from nicotinic acid, the ATP-dependent synthesis of beta-nicotinate D-ribonucleotide from nicotinate and 5-phospho-D-ribose 1-phosphate.</text>
</comment>
<comment type="similarity">
    <text evidence="2 9">Belongs to the NAPRTase family.</text>
</comment>
<keyword evidence="7 9" id="KW-0808">Transferase</keyword>
<sequence length="443" mass="47623">MRNANVSPLTTATSTALLTDRYELTMLDAALLDGTADIPCLFELFARHLPTGRRYGVVAGTGRLLEALRDFRFTDEQLAFLRDEHVVRPETIEWLADYRYDGNVFGYREGELYFDHSPLVTFETDFAHGVMLETLALSVYNYDSAVASAASRMTLAARGRPLAEMGSRRTNETAAVAGTRAAYIAGFAASSNLEAGRRWGIPTMGTAAHAWTLLHDTEEEAFRAQIEAMGTDTTLLVDTYDITKGVETAIRVAGPHLGGVRIDSGDLPSTAAAVRRQLDALGATETKITVTNDLTEYAIAALAASPVDSYGVGTSVLTGSGHATAGMVYKLTSRQNPDGSWTAVQKASAGKGHRGGRKDAARRIDARGRATAEVIAVEKTAATQPDDRPLLVPLMQRGEALHEHLGAAGTRAAREHHARVLEELPPNGRRMSSGEPAIPSLFV</sequence>
<reference evidence="11 12" key="1">
    <citation type="submission" date="2019-09" db="EMBL/GenBank/DDBJ databases">
        <title>Phylogeny of genus Pseudoclavibacter and closely related genus.</title>
        <authorList>
            <person name="Li Y."/>
        </authorList>
    </citation>
    <scope>NUCLEOTIDE SEQUENCE [LARGE SCALE GENOMIC DNA]</scope>
    <source>
        <strain evidence="11 12">JCM 16921</strain>
    </source>
</reference>